<proteinExistence type="predicted"/>
<feature type="region of interest" description="Disordered" evidence="1">
    <location>
        <begin position="228"/>
        <end position="257"/>
    </location>
</feature>
<evidence type="ECO:0008006" key="4">
    <source>
        <dbReference type="Google" id="ProtNLM"/>
    </source>
</evidence>
<comment type="caution">
    <text evidence="2">The sequence shown here is derived from an EMBL/GenBank/DDBJ whole genome shotgun (WGS) entry which is preliminary data.</text>
</comment>
<organism evidence="2 3">
    <name type="scientific">Solanum tuberosum</name>
    <name type="common">Potato</name>
    <dbReference type="NCBI Taxonomy" id="4113"/>
    <lineage>
        <taxon>Eukaryota</taxon>
        <taxon>Viridiplantae</taxon>
        <taxon>Streptophyta</taxon>
        <taxon>Embryophyta</taxon>
        <taxon>Tracheophyta</taxon>
        <taxon>Spermatophyta</taxon>
        <taxon>Magnoliopsida</taxon>
        <taxon>eudicotyledons</taxon>
        <taxon>Gunneridae</taxon>
        <taxon>Pentapetalae</taxon>
        <taxon>asterids</taxon>
        <taxon>lamiids</taxon>
        <taxon>Solanales</taxon>
        <taxon>Solanaceae</taxon>
        <taxon>Solanoideae</taxon>
        <taxon>Solaneae</taxon>
        <taxon>Solanum</taxon>
    </lineage>
</organism>
<feature type="compositionally biased region" description="Polar residues" evidence="1">
    <location>
        <begin position="233"/>
        <end position="255"/>
    </location>
</feature>
<name>A0ABQ7W8N4_SOLTU</name>
<dbReference type="Proteomes" id="UP000826656">
    <property type="component" value="Unassembled WGS sequence"/>
</dbReference>
<evidence type="ECO:0000313" key="3">
    <source>
        <dbReference type="Proteomes" id="UP000826656"/>
    </source>
</evidence>
<sequence length="285" mass="32403">MSSQTSSHKSKRSRNSIPSTRRTWTAVEERTLIDELKELCINGWRSDNGTFRPGYLKELECYLRKHHPNSGFKGEPHVLSNTRYWKKCYASIAMLKSQSGLRFQYSDGAIIVNDPKFWDDFLKVDPNAKSMDTKKWSMFVDWEEIFGRDRAIGEFAEGPLDVVEEIQSSQSSRLFSNMSLGFPIDLDGDEEACSSHRPNMTIGEVKNSIRATAFPGASQNENIDAFEPEEAESQQTNKQGESIKRSSNVNENEICNKSKKIPKNDTETFLKGMVLLIVKTNGWVP</sequence>
<reference evidence="2 3" key="1">
    <citation type="journal article" date="2021" name="bioRxiv">
        <title>Chromosome-scale and haplotype-resolved genome assembly of a tetraploid potato cultivar.</title>
        <authorList>
            <person name="Sun H."/>
            <person name="Jiao W.-B."/>
            <person name="Krause K."/>
            <person name="Campoy J.A."/>
            <person name="Goel M."/>
            <person name="Folz-Donahue K."/>
            <person name="Kukat C."/>
            <person name="Huettel B."/>
            <person name="Schneeberger K."/>
        </authorList>
    </citation>
    <scope>NUCLEOTIDE SEQUENCE [LARGE SCALE GENOMIC DNA]</scope>
    <source>
        <strain evidence="2">SolTubOtavaFocal</strain>
        <tissue evidence="2">Leaves</tissue>
    </source>
</reference>
<keyword evidence="3" id="KW-1185">Reference proteome</keyword>
<evidence type="ECO:0000256" key="1">
    <source>
        <dbReference type="SAM" id="MobiDB-lite"/>
    </source>
</evidence>
<protein>
    <recommendedName>
        <fullName evidence="4">RNase H family protein</fullName>
    </recommendedName>
</protein>
<accession>A0ABQ7W8N4</accession>
<feature type="region of interest" description="Disordered" evidence="1">
    <location>
        <begin position="1"/>
        <end position="21"/>
    </location>
</feature>
<gene>
    <name evidence="2" type="ORF">KY290_007766</name>
</gene>
<dbReference type="PANTHER" id="PTHR46250:SF15">
    <property type="entry name" value="OS01G0523800 PROTEIN"/>
    <property type="match status" value="1"/>
</dbReference>
<evidence type="ECO:0000313" key="2">
    <source>
        <dbReference type="EMBL" id="KAH0776355.1"/>
    </source>
</evidence>
<dbReference type="EMBL" id="JAIVGD010000003">
    <property type="protein sequence ID" value="KAH0776355.1"/>
    <property type="molecule type" value="Genomic_DNA"/>
</dbReference>
<dbReference type="PANTHER" id="PTHR46250">
    <property type="entry name" value="MYB/SANT-LIKE DNA-BINDING DOMAIN PROTEIN-RELATED"/>
    <property type="match status" value="1"/>
</dbReference>